<dbReference type="EMBL" id="JBBPBM010000030">
    <property type="protein sequence ID" value="KAK8535406.1"/>
    <property type="molecule type" value="Genomic_DNA"/>
</dbReference>
<evidence type="ECO:0000313" key="1">
    <source>
        <dbReference type="EMBL" id="KAK8535406.1"/>
    </source>
</evidence>
<name>A0ABR2DCT7_9ROSI</name>
<protein>
    <submittedName>
        <fullName evidence="1">Uncharacterized protein</fullName>
    </submittedName>
</protein>
<organism evidence="1 2">
    <name type="scientific">Hibiscus sabdariffa</name>
    <name type="common">roselle</name>
    <dbReference type="NCBI Taxonomy" id="183260"/>
    <lineage>
        <taxon>Eukaryota</taxon>
        <taxon>Viridiplantae</taxon>
        <taxon>Streptophyta</taxon>
        <taxon>Embryophyta</taxon>
        <taxon>Tracheophyta</taxon>
        <taxon>Spermatophyta</taxon>
        <taxon>Magnoliopsida</taxon>
        <taxon>eudicotyledons</taxon>
        <taxon>Gunneridae</taxon>
        <taxon>Pentapetalae</taxon>
        <taxon>rosids</taxon>
        <taxon>malvids</taxon>
        <taxon>Malvales</taxon>
        <taxon>Malvaceae</taxon>
        <taxon>Malvoideae</taxon>
        <taxon>Hibiscus</taxon>
    </lineage>
</organism>
<reference evidence="1 2" key="1">
    <citation type="journal article" date="2024" name="G3 (Bethesda)">
        <title>Genome assembly of Hibiscus sabdariffa L. provides insights into metabolisms of medicinal natural products.</title>
        <authorList>
            <person name="Kim T."/>
        </authorList>
    </citation>
    <scope>NUCLEOTIDE SEQUENCE [LARGE SCALE GENOMIC DNA]</scope>
    <source>
        <strain evidence="1">TK-2024</strain>
        <tissue evidence="1">Old leaves</tissue>
    </source>
</reference>
<evidence type="ECO:0000313" key="2">
    <source>
        <dbReference type="Proteomes" id="UP001472677"/>
    </source>
</evidence>
<comment type="caution">
    <text evidence="1">The sequence shown here is derived from an EMBL/GenBank/DDBJ whole genome shotgun (WGS) entry which is preliminary data.</text>
</comment>
<dbReference type="Proteomes" id="UP001472677">
    <property type="component" value="Unassembled WGS sequence"/>
</dbReference>
<proteinExistence type="predicted"/>
<keyword evidence="2" id="KW-1185">Reference proteome</keyword>
<accession>A0ABR2DCT7</accession>
<gene>
    <name evidence="1" type="ORF">V6N12_056924</name>
</gene>
<sequence length="167" mass="19347">MHNPIYWTTNKATGTHKQCSYAGFFDQRTNVYMVVESLLKDGIVFHARGCTRKGTYRSFLKNGVRIQKIWFLNHEAQLFVYSGHQTPTPVRYLDYSVGRVYYPILSSTRLASRLGRSPCDHWTPRSLKPETNRTPDRTNLQQIKVILFGYGLSFSMSIRISYKAMVP</sequence>